<dbReference type="OrthoDB" id="6118120at2"/>
<protein>
    <recommendedName>
        <fullName evidence="4">Lipoprotein</fullName>
    </recommendedName>
</protein>
<dbReference type="Proteomes" id="UP000191418">
    <property type="component" value="Unassembled WGS sequence"/>
</dbReference>
<sequence length="175" mass="18797">MKRQLLSVALPAALLGACLPAFADNTEVSQGYKLPENTILTVQVLVDRTIAQGETVSHLLLKATGTETEASLPERCLMSADATINNKRLEINVTRALCVQPDGHIYDGAMQANALASDSKLGLTKVCTDGSCSSAELVTGQDYRLKLTADANIALVINYSEQVNIQRRQHQDAAE</sequence>
<proteinExistence type="predicted"/>
<dbReference type="PROSITE" id="PS51257">
    <property type="entry name" value="PROKAR_LIPOPROTEIN"/>
    <property type="match status" value="1"/>
</dbReference>
<reference evidence="2 3" key="1">
    <citation type="submission" date="2017-01" db="EMBL/GenBank/DDBJ databases">
        <title>Genome Sequencing of a Marine Spirillum, Oceanospirillum multiglobuliferum ATCC 33336, from Japan.</title>
        <authorList>
            <person name="Carney J.G."/>
            <person name="Trachtenberg A.M."/>
            <person name="Rheaume B.A."/>
            <person name="Linnane J.D."/>
            <person name="Pitts N.L."/>
            <person name="Mykles D.L."/>
            <person name="Maclea K.S."/>
        </authorList>
    </citation>
    <scope>NUCLEOTIDE SEQUENCE [LARGE SCALE GENOMIC DNA]</scope>
    <source>
        <strain evidence="2 3">ATCC 33336</strain>
    </source>
</reference>
<evidence type="ECO:0008006" key="4">
    <source>
        <dbReference type="Google" id="ProtNLM"/>
    </source>
</evidence>
<feature type="chain" id="PRO_5012120196" description="Lipoprotein" evidence="1">
    <location>
        <begin position="24"/>
        <end position="175"/>
    </location>
</feature>
<feature type="signal peptide" evidence="1">
    <location>
        <begin position="1"/>
        <end position="23"/>
    </location>
</feature>
<keyword evidence="3" id="KW-1185">Reference proteome</keyword>
<gene>
    <name evidence="2" type="ORF">BTE48_11640</name>
</gene>
<comment type="caution">
    <text evidence="2">The sequence shown here is derived from an EMBL/GenBank/DDBJ whole genome shotgun (WGS) entry which is preliminary data.</text>
</comment>
<dbReference type="RefSeq" id="WP_078743870.1">
    <property type="nucleotide sequence ID" value="NZ_FUXG01000001.1"/>
</dbReference>
<organism evidence="2 3">
    <name type="scientific">Oceanospirillum multiglobuliferum</name>
    <dbReference type="NCBI Taxonomy" id="64969"/>
    <lineage>
        <taxon>Bacteria</taxon>
        <taxon>Pseudomonadati</taxon>
        <taxon>Pseudomonadota</taxon>
        <taxon>Gammaproteobacteria</taxon>
        <taxon>Oceanospirillales</taxon>
        <taxon>Oceanospirillaceae</taxon>
        <taxon>Oceanospirillum</taxon>
    </lineage>
</organism>
<name>A0A1T4KWM4_9GAMM</name>
<evidence type="ECO:0000313" key="2">
    <source>
        <dbReference type="EMBL" id="OPX54984.1"/>
    </source>
</evidence>
<dbReference type="EMBL" id="MTSM01000015">
    <property type="protein sequence ID" value="OPX54984.1"/>
    <property type="molecule type" value="Genomic_DNA"/>
</dbReference>
<evidence type="ECO:0000256" key="1">
    <source>
        <dbReference type="SAM" id="SignalP"/>
    </source>
</evidence>
<accession>A0A1T4KWM4</accession>
<keyword evidence="1" id="KW-0732">Signal</keyword>
<dbReference type="AlphaFoldDB" id="A0A1T4KWM4"/>
<evidence type="ECO:0000313" key="3">
    <source>
        <dbReference type="Proteomes" id="UP000191418"/>
    </source>
</evidence>